<dbReference type="EMBL" id="GG745347">
    <property type="protein sequence ID" value="KNE65391.1"/>
    <property type="molecule type" value="Genomic_DNA"/>
</dbReference>
<sequence>MIEACIEIQRRIEAAEDGKPLSSTAGPGLAPSPVLDPAPKASADPATAPGGPNSPKAAAASMTLRTLMHLVVLAALVLAGGVTWGISLTAGSRTVLANGQGIMQQVPGVLAGELADLLTAAMSVGGLARRTWRFQDFGLAPDGANNPSAPSSSALLA</sequence>
<feature type="transmembrane region" description="Helical" evidence="2">
    <location>
        <begin position="106"/>
        <end position="128"/>
    </location>
</feature>
<accession>A0A0L0SSC1</accession>
<feature type="transmembrane region" description="Helical" evidence="2">
    <location>
        <begin position="66"/>
        <end position="86"/>
    </location>
</feature>
<dbReference type="VEuPathDB" id="FungiDB:AMAG_19459"/>
<feature type="region of interest" description="Disordered" evidence="1">
    <location>
        <begin position="17"/>
        <end position="56"/>
    </location>
</feature>
<protein>
    <submittedName>
        <fullName evidence="3">Uncharacterized protein</fullName>
    </submittedName>
</protein>
<keyword evidence="2" id="KW-0472">Membrane</keyword>
<reference evidence="3 4" key="1">
    <citation type="submission" date="2009-11" db="EMBL/GenBank/DDBJ databases">
        <title>Annotation of Allomyces macrogynus ATCC 38327.</title>
        <authorList>
            <consortium name="The Broad Institute Genome Sequencing Platform"/>
            <person name="Russ C."/>
            <person name="Cuomo C."/>
            <person name="Burger G."/>
            <person name="Gray M.W."/>
            <person name="Holland P.W.H."/>
            <person name="King N."/>
            <person name="Lang F.B.F."/>
            <person name="Roger A.J."/>
            <person name="Ruiz-Trillo I."/>
            <person name="Young S.K."/>
            <person name="Zeng Q."/>
            <person name="Gargeya S."/>
            <person name="Fitzgerald M."/>
            <person name="Haas B."/>
            <person name="Abouelleil A."/>
            <person name="Alvarado L."/>
            <person name="Arachchi H.M."/>
            <person name="Berlin A."/>
            <person name="Chapman S.B."/>
            <person name="Gearin G."/>
            <person name="Goldberg J."/>
            <person name="Griggs A."/>
            <person name="Gujja S."/>
            <person name="Hansen M."/>
            <person name="Heiman D."/>
            <person name="Howarth C."/>
            <person name="Larimer J."/>
            <person name="Lui A."/>
            <person name="MacDonald P.J.P."/>
            <person name="McCowen C."/>
            <person name="Montmayeur A."/>
            <person name="Murphy C."/>
            <person name="Neiman D."/>
            <person name="Pearson M."/>
            <person name="Priest M."/>
            <person name="Roberts A."/>
            <person name="Saif S."/>
            <person name="Shea T."/>
            <person name="Sisk P."/>
            <person name="Stolte C."/>
            <person name="Sykes S."/>
            <person name="Wortman J."/>
            <person name="Nusbaum C."/>
            <person name="Birren B."/>
        </authorList>
    </citation>
    <scope>NUCLEOTIDE SEQUENCE [LARGE SCALE GENOMIC DNA]</scope>
    <source>
        <strain evidence="3 4">ATCC 38327</strain>
    </source>
</reference>
<reference evidence="4" key="2">
    <citation type="submission" date="2009-11" db="EMBL/GenBank/DDBJ databases">
        <title>The Genome Sequence of Allomyces macrogynus strain ATCC 38327.</title>
        <authorList>
            <consortium name="The Broad Institute Genome Sequencing Platform"/>
            <person name="Russ C."/>
            <person name="Cuomo C."/>
            <person name="Shea T."/>
            <person name="Young S.K."/>
            <person name="Zeng Q."/>
            <person name="Koehrsen M."/>
            <person name="Haas B."/>
            <person name="Borodovsky M."/>
            <person name="Guigo R."/>
            <person name="Alvarado L."/>
            <person name="Berlin A."/>
            <person name="Borenstein D."/>
            <person name="Chen Z."/>
            <person name="Engels R."/>
            <person name="Freedman E."/>
            <person name="Gellesch M."/>
            <person name="Goldberg J."/>
            <person name="Griggs A."/>
            <person name="Gujja S."/>
            <person name="Heiman D."/>
            <person name="Hepburn T."/>
            <person name="Howarth C."/>
            <person name="Jen D."/>
            <person name="Larson L."/>
            <person name="Lewis B."/>
            <person name="Mehta T."/>
            <person name="Park D."/>
            <person name="Pearson M."/>
            <person name="Roberts A."/>
            <person name="Saif S."/>
            <person name="Shenoy N."/>
            <person name="Sisk P."/>
            <person name="Stolte C."/>
            <person name="Sykes S."/>
            <person name="Walk T."/>
            <person name="White J."/>
            <person name="Yandava C."/>
            <person name="Burger G."/>
            <person name="Gray M.W."/>
            <person name="Holland P.W.H."/>
            <person name="King N."/>
            <person name="Lang F.B.F."/>
            <person name="Roger A.J."/>
            <person name="Ruiz-Trillo I."/>
            <person name="Lander E."/>
            <person name="Nusbaum C."/>
        </authorList>
    </citation>
    <scope>NUCLEOTIDE SEQUENCE [LARGE SCALE GENOMIC DNA]</scope>
    <source>
        <strain evidence="4">ATCC 38327</strain>
    </source>
</reference>
<proteinExistence type="predicted"/>
<gene>
    <name evidence="3" type="ORF">AMAG_19459</name>
</gene>
<keyword evidence="2" id="KW-1133">Transmembrane helix</keyword>
<keyword evidence="2" id="KW-0812">Transmembrane</keyword>
<evidence type="ECO:0000256" key="1">
    <source>
        <dbReference type="SAM" id="MobiDB-lite"/>
    </source>
</evidence>
<name>A0A0L0SSC1_ALLM3</name>
<organism evidence="3 4">
    <name type="scientific">Allomyces macrogynus (strain ATCC 38327)</name>
    <name type="common">Allomyces javanicus var. macrogynus</name>
    <dbReference type="NCBI Taxonomy" id="578462"/>
    <lineage>
        <taxon>Eukaryota</taxon>
        <taxon>Fungi</taxon>
        <taxon>Fungi incertae sedis</taxon>
        <taxon>Blastocladiomycota</taxon>
        <taxon>Blastocladiomycetes</taxon>
        <taxon>Blastocladiales</taxon>
        <taxon>Blastocladiaceae</taxon>
        <taxon>Allomyces</taxon>
    </lineage>
</organism>
<keyword evidence="4" id="KW-1185">Reference proteome</keyword>
<evidence type="ECO:0000313" key="3">
    <source>
        <dbReference type="EMBL" id="KNE65391.1"/>
    </source>
</evidence>
<dbReference type="AlphaFoldDB" id="A0A0L0SSC1"/>
<dbReference type="Proteomes" id="UP000054350">
    <property type="component" value="Unassembled WGS sequence"/>
</dbReference>
<evidence type="ECO:0000256" key="2">
    <source>
        <dbReference type="SAM" id="Phobius"/>
    </source>
</evidence>
<evidence type="ECO:0000313" key="4">
    <source>
        <dbReference type="Proteomes" id="UP000054350"/>
    </source>
</evidence>